<dbReference type="Proteomes" id="UP000558113">
    <property type="component" value="Unassembled WGS sequence"/>
</dbReference>
<feature type="domain" description="Ribosomal RNA large subunit methyltransferase K/L-like methyltransferase" evidence="1">
    <location>
        <begin position="154"/>
        <end position="254"/>
    </location>
</feature>
<protein>
    <submittedName>
        <fullName evidence="2">Methyltransferase domain-containing protein</fullName>
    </submittedName>
</protein>
<evidence type="ECO:0000313" key="2">
    <source>
        <dbReference type="EMBL" id="NBC72638.1"/>
    </source>
</evidence>
<keyword evidence="3" id="KW-1185">Reference proteome</keyword>
<dbReference type="PANTHER" id="PTHR14911">
    <property type="entry name" value="THUMP DOMAIN-CONTAINING"/>
    <property type="match status" value="1"/>
</dbReference>
<dbReference type="Pfam" id="PF01170">
    <property type="entry name" value="UPF0020"/>
    <property type="match status" value="1"/>
</dbReference>
<dbReference type="AlphaFoldDB" id="A0A7X4YU72"/>
<sequence length="317" mass="35033">MKMIENERYLYPAASHEDEQQLFGMEMRALFGLEADSGCVIIGKNVDPSRSPFLRGRLKVLLTGDTPADIAGQAGNAVRLDGATFKITFVCGDLDYERQLAVEKEIGWAIQGKAEMRRPDRLFGAAYVRGRYWFGEYTASEPLWLKHNAKPQPYSTALGTRLARAATNIAVPVIDEGMRVIDPCCGIGTVLIEAMSMGIDIVGYDLNPLALKGARVNLAHFGMPDVVRRADMTTLEPGEEGPYDAAILDLPYNLCSVLPDEERLAMLRSARRLARRIVIVTTETIDEAIAEAGLRIADRCVVRKGKFERHILCCEGL</sequence>
<name>A0A7X4YU72_9BACL</name>
<reference evidence="2 3" key="1">
    <citation type="submission" date="2020-01" db="EMBL/GenBank/DDBJ databases">
        <title>Paenibacillus soybeanensis sp. nov. isolated from the nodules of soybean (Glycine max(L.) Merr).</title>
        <authorList>
            <person name="Wang H."/>
        </authorList>
    </citation>
    <scope>NUCLEOTIDE SEQUENCE [LARGE SCALE GENOMIC DNA]</scope>
    <source>
        <strain evidence="2 3">DSM 23054</strain>
    </source>
</reference>
<dbReference type="Gene3D" id="3.40.50.150">
    <property type="entry name" value="Vaccinia Virus protein VP39"/>
    <property type="match status" value="1"/>
</dbReference>
<dbReference type="InterPro" id="IPR000241">
    <property type="entry name" value="RlmKL-like_Mtase"/>
</dbReference>
<organism evidence="2 3">
    <name type="scientific">Paenibacillus sacheonensis</name>
    <dbReference type="NCBI Taxonomy" id="742054"/>
    <lineage>
        <taxon>Bacteria</taxon>
        <taxon>Bacillati</taxon>
        <taxon>Bacillota</taxon>
        <taxon>Bacilli</taxon>
        <taxon>Bacillales</taxon>
        <taxon>Paenibacillaceae</taxon>
        <taxon>Paenibacillus</taxon>
    </lineage>
</organism>
<keyword evidence="2" id="KW-0489">Methyltransferase</keyword>
<dbReference type="RefSeq" id="WP_161703830.1">
    <property type="nucleotide sequence ID" value="NZ_JAAAMU010000021.1"/>
</dbReference>
<gene>
    <name evidence="2" type="ORF">GT003_26940</name>
</gene>
<comment type="caution">
    <text evidence="2">The sequence shown here is derived from an EMBL/GenBank/DDBJ whole genome shotgun (WGS) entry which is preliminary data.</text>
</comment>
<dbReference type="OrthoDB" id="9791556at2"/>
<dbReference type="GO" id="GO:0016423">
    <property type="term" value="F:tRNA (guanine) methyltransferase activity"/>
    <property type="evidence" value="ECO:0007669"/>
    <property type="project" value="TreeGrafter"/>
</dbReference>
<accession>A0A7X4YU72</accession>
<keyword evidence="2" id="KW-0808">Transferase</keyword>
<dbReference type="InterPro" id="IPR029063">
    <property type="entry name" value="SAM-dependent_MTases_sf"/>
</dbReference>
<dbReference type="GO" id="GO:0030488">
    <property type="term" value="P:tRNA methylation"/>
    <property type="evidence" value="ECO:0007669"/>
    <property type="project" value="TreeGrafter"/>
</dbReference>
<evidence type="ECO:0000313" key="3">
    <source>
        <dbReference type="Proteomes" id="UP000558113"/>
    </source>
</evidence>
<proteinExistence type="predicted"/>
<dbReference type="PANTHER" id="PTHR14911:SF13">
    <property type="entry name" value="TRNA (GUANINE(6)-N2)-METHYLTRANSFERASE THUMP3"/>
    <property type="match status" value="1"/>
</dbReference>
<dbReference type="EMBL" id="JAAAMU010000021">
    <property type="protein sequence ID" value="NBC72638.1"/>
    <property type="molecule type" value="Genomic_DNA"/>
</dbReference>
<dbReference type="SUPFAM" id="SSF53335">
    <property type="entry name" value="S-adenosyl-L-methionine-dependent methyltransferases"/>
    <property type="match status" value="1"/>
</dbReference>
<dbReference type="CDD" id="cd02440">
    <property type="entry name" value="AdoMet_MTases"/>
    <property type="match status" value="1"/>
</dbReference>
<evidence type="ECO:0000259" key="1">
    <source>
        <dbReference type="Pfam" id="PF01170"/>
    </source>
</evidence>